<dbReference type="InterPro" id="IPR038107">
    <property type="entry name" value="Glycos_transf_N_sf"/>
</dbReference>
<feature type="site" description="Transition state stabilizer" evidence="9">
    <location>
        <position position="212"/>
    </location>
</feature>
<dbReference type="PANTHER" id="PTHR42755">
    <property type="entry name" value="3-DEOXY-MANNO-OCTULOSONATE CYTIDYLYLTRANSFERASE"/>
    <property type="match status" value="1"/>
</dbReference>
<sequence>MIGAAYRGLVLAGTPLLDLWLRRRQARGKEDHLRWRERRGLAGLPRPAGRVLWVHGASVGESLSVLPLLTRLGQACPGWSVLLTTGTVTSAALLADRLTADPALSHVCHQYVPVDHPLWVRRFLDHWKPDAALWLESELWPTLIHALGRRRVPLVLINGRMSERSFRRWQNLPGFARSLLAPFTLCLGQTEGDADRLRALGARQSRCVGNIKMATPPLPVDPATQAVLRAAVGDRPCWLAASTHAGEEAVAAAVHRALAAEIPGLLTLIAPRHPLRAEEIMAGLPGMRLTRRQQAGAGAVLPDAETEIYLADTMGEMGLLYRQAPVSFIGKSLIGQGGQNPVEAARLGTAVVFGPHMQNFPELAPRLLACGGAVAVSDGESLAATVRILLTDPARRAAVAGAGQGFATAEADVLDRVVAELMPILRGGES</sequence>
<dbReference type="UniPathway" id="UPA00958"/>
<dbReference type="Proteomes" id="UP000544872">
    <property type="component" value="Unassembled WGS sequence"/>
</dbReference>
<proteinExistence type="inferred from homology"/>
<evidence type="ECO:0000256" key="2">
    <source>
        <dbReference type="ARBA" id="ARBA00004713"/>
    </source>
</evidence>
<evidence type="ECO:0000256" key="8">
    <source>
        <dbReference type="PIRSR" id="PIRSR639901-1"/>
    </source>
</evidence>
<keyword evidence="10" id="KW-0472">Membrane</keyword>
<dbReference type="GO" id="GO:0043842">
    <property type="term" value="F:Kdo transferase activity"/>
    <property type="evidence" value="ECO:0007669"/>
    <property type="project" value="UniProtKB-EC"/>
</dbReference>
<evidence type="ECO:0000313" key="12">
    <source>
        <dbReference type="EMBL" id="MBB6209700.1"/>
    </source>
</evidence>
<feature type="domain" description="3-deoxy-D-manno-octulosonic-acid transferase N-terminal" evidence="11">
    <location>
        <begin position="34"/>
        <end position="214"/>
    </location>
</feature>
<evidence type="ECO:0000256" key="4">
    <source>
        <dbReference type="ARBA" id="ARBA00019077"/>
    </source>
</evidence>
<comment type="function">
    <text evidence="1 10">Involved in lipopolysaccharide (LPS) biosynthesis. Catalyzes the transfer of 3-deoxy-D-manno-octulosonate (Kdo) residue(s) from CMP-Kdo to lipid IV(A), the tetraacyldisaccharide-1,4'-bisphosphate precursor of lipid A.</text>
</comment>
<dbReference type="EC" id="2.4.99.12" evidence="3 10"/>
<dbReference type="EMBL" id="JACIIX010000003">
    <property type="protein sequence ID" value="MBB6209700.1"/>
    <property type="molecule type" value="Genomic_DNA"/>
</dbReference>
<evidence type="ECO:0000256" key="5">
    <source>
        <dbReference type="ARBA" id="ARBA00022679"/>
    </source>
</evidence>
<evidence type="ECO:0000256" key="7">
    <source>
        <dbReference type="ARBA" id="ARBA00049183"/>
    </source>
</evidence>
<evidence type="ECO:0000256" key="6">
    <source>
        <dbReference type="ARBA" id="ARBA00031445"/>
    </source>
</evidence>
<keyword evidence="10" id="KW-0448">Lipopolysaccharide biosynthesis</keyword>
<evidence type="ECO:0000256" key="10">
    <source>
        <dbReference type="RuleBase" id="RU365103"/>
    </source>
</evidence>
<dbReference type="Gene3D" id="3.40.50.11720">
    <property type="entry name" value="3-Deoxy-D-manno-octulosonic-acid transferase, N-terminal domain"/>
    <property type="match status" value="1"/>
</dbReference>
<evidence type="ECO:0000259" key="11">
    <source>
        <dbReference type="Pfam" id="PF04413"/>
    </source>
</evidence>
<keyword evidence="5 10" id="KW-0808">Transferase</keyword>
<keyword evidence="13" id="KW-1185">Reference proteome</keyword>
<dbReference type="GO" id="GO:0009245">
    <property type="term" value="P:lipid A biosynthetic process"/>
    <property type="evidence" value="ECO:0007669"/>
    <property type="project" value="TreeGrafter"/>
</dbReference>
<dbReference type="PANTHER" id="PTHR42755:SF1">
    <property type="entry name" value="3-DEOXY-D-MANNO-OCTULOSONIC ACID TRANSFERASE, MITOCHONDRIAL-RELATED"/>
    <property type="match status" value="1"/>
</dbReference>
<accession>A0A7X0DL76</accession>
<feature type="site" description="Transition state stabilizer" evidence="9">
    <location>
        <position position="136"/>
    </location>
</feature>
<protein>
    <recommendedName>
        <fullName evidence="4 10">3-deoxy-D-manno-octulosonic acid transferase</fullName>
        <shortName evidence="10">Kdo transferase</shortName>
        <ecNumber evidence="3 10">2.4.99.12</ecNumber>
    </recommendedName>
    <alternativeName>
        <fullName evidence="6 10">Lipid IV(A) 3-deoxy-D-manno-octulosonic acid transferase</fullName>
    </alternativeName>
</protein>
<name>A0A7X0DL76_NOVIT</name>
<gene>
    <name evidence="12" type="ORF">FHS48_001108</name>
</gene>
<dbReference type="InterPro" id="IPR007507">
    <property type="entry name" value="Glycos_transf_N"/>
</dbReference>
<dbReference type="Gene3D" id="3.40.50.2000">
    <property type="entry name" value="Glycogen Phosphorylase B"/>
    <property type="match status" value="1"/>
</dbReference>
<dbReference type="SUPFAM" id="SSF53756">
    <property type="entry name" value="UDP-Glycosyltransferase/glycogen phosphorylase"/>
    <property type="match status" value="1"/>
</dbReference>
<evidence type="ECO:0000256" key="3">
    <source>
        <dbReference type="ARBA" id="ARBA00012621"/>
    </source>
</evidence>
<dbReference type="RefSeq" id="WP_184262197.1">
    <property type="nucleotide sequence ID" value="NZ_JACIIX010000003.1"/>
</dbReference>
<reference evidence="12 13" key="1">
    <citation type="submission" date="2020-08" db="EMBL/GenBank/DDBJ databases">
        <title>Genomic Encyclopedia of Type Strains, Phase IV (KMG-IV): sequencing the most valuable type-strain genomes for metagenomic binning, comparative biology and taxonomic classification.</title>
        <authorList>
            <person name="Goeker M."/>
        </authorList>
    </citation>
    <scope>NUCLEOTIDE SEQUENCE [LARGE SCALE GENOMIC DNA]</scope>
    <source>
        <strain evidence="12 13">DSM 11590</strain>
    </source>
</reference>
<comment type="pathway">
    <text evidence="2 10">Bacterial outer membrane biogenesis; LPS core biosynthesis.</text>
</comment>
<keyword evidence="12" id="KW-0328">Glycosyltransferase</keyword>
<dbReference type="AlphaFoldDB" id="A0A7X0DL76"/>
<comment type="similarity">
    <text evidence="10">Belongs to the glycosyltransferase group 1 family.</text>
</comment>
<dbReference type="InterPro" id="IPR039901">
    <property type="entry name" value="Kdotransferase"/>
</dbReference>
<dbReference type="GO" id="GO:0005886">
    <property type="term" value="C:plasma membrane"/>
    <property type="evidence" value="ECO:0007669"/>
    <property type="project" value="UniProtKB-SubCell"/>
</dbReference>
<dbReference type="Pfam" id="PF04413">
    <property type="entry name" value="Glycos_transf_N"/>
    <property type="match status" value="1"/>
</dbReference>
<evidence type="ECO:0000256" key="9">
    <source>
        <dbReference type="PIRSR" id="PIRSR639901-2"/>
    </source>
</evidence>
<evidence type="ECO:0000256" key="1">
    <source>
        <dbReference type="ARBA" id="ARBA00003394"/>
    </source>
</evidence>
<comment type="subcellular location">
    <subcellularLocation>
        <location evidence="10">Cell membrane</location>
    </subcellularLocation>
</comment>
<keyword evidence="10" id="KW-1003">Cell membrane</keyword>
<evidence type="ECO:0000313" key="13">
    <source>
        <dbReference type="Proteomes" id="UP000544872"/>
    </source>
</evidence>
<dbReference type="GO" id="GO:0009244">
    <property type="term" value="P:lipopolysaccharide core region biosynthetic process"/>
    <property type="evidence" value="ECO:0007669"/>
    <property type="project" value="UniProtKB-UniRule"/>
</dbReference>
<feature type="active site" description="Proton acceptor" evidence="8">
    <location>
        <position position="61"/>
    </location>
</feature>
<comment type="catalytic activity">
    <reaction evidence="7 10">
        <text>lipid IVA (E. coli) + CMP-3-deoxy-beta-D-manno-octulosonate = alpha-Kdo-(2-&gt;6)-lipid IVA (E. coli) + CMP + H(+)</text>
        <dbReference type="Rhea" id="RHEA:28066"/>
        <dbReference type="ChEBI" id="CHEBI:15378"/>
        <dbReference type="ChEBI" id="CHEBI:58603"/>
        <dbReference type="ChEBI" id="CHEBI:60364"/>
        <dbReference type="ChEBI" id="CHEBI:60377"/>
        <dbReference type="ChEBI" id="CHEBI:85987"/>
        <dbReference type="EC" id="2.4.99.12"/>
    </reaction>
</comment>
<comment type="caution">
    <text evidence="12">The sequence shown here is derived from an EMBL/GenBank/DDBJ whole genome shotgun (WGS) entry which is preliminary data.</text>
</comment>
<organism evidence="12 13">
    <name type="scientific">Novispirillum itersonii</name>
    <name type="common">Aquaspirillum itersonii</name>
    <dbReference type="NCBI Taxonomy" id="189"/>
    <lineage>
        <taxon>Bacteria</taxon>
        <taxon>Pseudomonadati</taxon>
        <taxon>Pseudomonadota</taxon>
        <taxon>Alphaproteobacteria</taxon>
        <taxon>Rhodospirillales</taxon>
        <taxon>Novispirillaceae</taxon>
        <taxon>Novispirillum</taxon>
    </lineage>
</organism>